<name>A0ACC4BWD4_POPAL</name>
<reference evidence="1 2" key="1">
    <citation type="journal article" date="2024" name="Plant Biotechnol. J.">
        <title>Genome and CRISPR/Cas9 system of a widespread forest tree (Populus alba) in the world.</title>
        <authorList>
            <person name="Liu Y.J."/>
            <person name="Jiang P.F."/>
            <person name="Han X.M."/>
            <person name="Li X.Y."/>
            <person name="Wang H.M."/>
            <person name="Wang Y.J."/>
            <person name="Wang X.X."/>
            <person name="Zeng Q.Y."/>
        </authorList>
    </citation>
    <scope>NUCLEOTIDE SEQUENCE [LARGE SCALE GENOMIC DNA]</scope>
    <source>
        <strain evidence="2">cv. PAL-ZL1</strain>
    </source>
</reference>
<evidence type="ECO:0000313" key="1">
    <source>
        <dbReference type="EMBL" id="KAL3582974.1"/>
    </source>
</evidence>
<comment type="caution">
    <text evidence="1">The sequence shown here is derived from an EMBL/GenBank/DDBJ whole genome shotgun (WGS) entry which is preliminary data.</text>
</comment>
<organism evidence="1 2">
    <name type="scientific">Populus alba</name>
    <name type="common">White poplar</name>
    <dbReference type="NCBI Taxonomy" id="43335"/>
    <lineage>
        <taxon>Eukaryota</taxon>
        <taxon>Viridiplantae</taxon>
        <taxon>Streptophyta</taxon>
        <taxon>Embryophyta</taxon>
        <taxon>Tracheophyta</taxon>
        <taxon>Spermatophyta</taxon>
        <taxon>Magnoliopsida</taxon>
        <taxon>eudicotyledons</taxon>
        <taxon>Gunneridae</taxon>
        <taxon>Pentapetalae</taxon>
        <taxon>rosids</taxon>
        <taxon>fabids</taxon>
        <taxon>Malpighiales</taxon>
        <taxon>Salicaceae</taxon>
        <taxon>Saliceae</taxon>
        <taxon>Populus</taxon>
    </lineage>
</organism>
<proteinExistence type="predicted"/>
<keyword evidence="2" id="KW-1185">Reference proteome</keyword>
<dbReference type="Proteomes" id="UP000309997">
    <property type="component" value="Unassembled WGS sequence"/>
</dbReference>
<dbReference type="EMBL" id="RCHU02000008">
    <property type="protein sequence ID" value="KAL3582974.1"/>
    <property type="molecule type" value="Genomic_DNA"/>
</dbReference>
<gene>
    <name evidence="1" type="ORF">D5086_017306</name>
</gene>
<protein>
    <submittedName>
        <fullName evidence="1">Uncharacterized protein</fullName>
    </submittedName>
</protein>
<sequence>MSCEPYSSEQNVEVARRWIRKVEKTMIQIKIPHDLRVDCATQFLSDGAMTWWETVQLSRATETLSWNDFKIEFENQYYSKYHRKMKEHEFLALRQEGMSVLEYKRRFHDLSLFAPHYVTSEQHMIEKLRDGFRQELKQGLIALQFRKTKGYGTFRQATASKERRKLATLDVLSVNKDNPGVVWFLLDDAIYVKEKVISGKPVSTWEEDVIIVVRRVILKGNAPS</sequence>
<accession>A0ACC4BWD4</accession>
<evidence type="ECO:0000313" key="2">
    <source>
        <dbReference type="Proteomes" id="UP000309997"/>
    </source>
</evidence>